<dbReference type="Gene3D" id="3.40.35.10">
    <property type="entry name" value="Phosphotransferase system, sorbose subfamily IIB component"/>
    <property type="match status" value="1"/>
</dbReference>
<evidence type="ECO:0000256" key="3">
    <source>
        <dbReference type="ARBA" id="ARBA00022490"/>
    </source>
</evidence>
<evidence type="ECO:0000256" key="2">
    <source>
        <dbReference type="ARBA" id="ARBA00022448"/>
    </source>
</evidence>
<sequence>MISQIRVDDRLIHGQVALVWSKELGVRHIVVANDHAATDDVTRMTLQMALPSGIKLLVKTVDDAVKVFNDPRAKDVPMFVLTNCVHDALKIVKECPGRVEAVNAANVGRFDSTPNKTQLNACITLNDQELADLKELAASEVPTYAQVVPIDPKTPVAKLIKDAGK</sequence>
<name>A0ABT1ZAQ5_9ACTN</name>
<comment type="caution">
    <text evidence="9">The sequence shown here is derived from an EMBL/GenBank/DDBJ whole genome shotgun (WGS) entry which is preliminary data.</text>
</comment>
<dbReference type="Proteomes" id="UP001204320">
    <property type="component" value="Unassembled WGS sequence"/>
</dbReference>
<dbReference type="InterPro" id="IPR036667">
    <property type="entry name" value="PTS_IIB_sorbose-sp_sf"/>
</dbReference>
<keyword evidence="3" id="KW-0963">Cytoplasm</keyword>
<keyword evidence="6" id="KW-0598">Phosphotransferase system</keyword>
<evidence type="ECO:0000256" key="1">
    <source>
        <dbReference type="ARBA" id="ARBA00004496"/>
    </source>
</evidence>
<keyword evidence="2" id="KW-0813">Transport</keyword>
<accession>A0ABT1ZAQ5</accession>
<dbReference type="RefSeq" id="WP_258499681.1">
    <property type="nucleotide sequence ID" value="NZ_JANSKA010000008.1"/>
</dbReference>
<evidence type="ECO:0000313" key="9">
    <source>
        <dbReference type="EMBL" id="MCR9037279.1"/>
    </source>
</evidence>
<gene>
    <name evidence="9" type="ORF">NVS32_09995</name>
</gene>
<comment type="subcellular location">
    <subcellularLocation>
        <location evidence="1">Cytoplasm</location>
    </subcellularLocation>
</comment>
<evidence type="ECO:0000256" key="5">
    <source>
        <dbReference type="ARBA" id="ARBA00022679"/>
    </source>
</evidence>
<dbReference type="EMBL" id="JANSKA010000008">
    <property type="protein sequence ID" value="MCR9037279.1"/>
    <property type="molecule type" value="Genomic_DNA"/>
</dbReference>
<feature type="domain" description="PTS EIIB type-4" evidence="8">
    <location>
        <begin position="1"/>
        <end position="165"/>
    </location>
</feature>
<keyword evidence="10" id="KW-1185">Reference proteome</keyword>
<dbReference type="PROSITE" id="PS51101">
    <property type="entry name" value="PTS_EIIB_TYPE_4"/>
    <property type="match status" value="1"/>
</dbReference>
<organism evidence="9 10">
    <name type="scientific">Tractidigestivibacter montrealensis</name>
    <dbReference type="NCBI Taxonomy" id="2972466"/>
    <lineage>
        <taxon>Bacteria</taxon>
        <taxon>Bacillati</taxon>
        <taxon>Actinomycetota</taxon>
        <taxon>Coriobacteriia</taxon>
        <taxon>Coriobacteriales</taxon>
        <taxon>Atopobiaceae</taxon>
        <taxon>Tractidigestivibacter</taxon>
    </lineage>
</organism>
<evidence type="ECO:0000256" key="7">
    <source>
        <dbReference type="ARBA" id="ARBA00022777"/>
    </source>
</evidence>
<reference evidence="9 10" key="1">
    <citation type="submission" date="2022-08" db="EMBL/GenBank/DDBJ databases">
        <title>Tractidigestivibacter montrealensis type strain KD21.</title>
        <authorList>
            <person name="Diop K."/>
            <person name="Richard C."/>
            <person name="Routy B."/>
        </authorList>
    </citation>
    <scope>NUCLEOTIDE SEQUENCE [LARGE SCALE GENOMIC DNA]</scope>
    <source>
        <strain evidence="9 10">KD21</strain>
    </source>
</reference>
<keyword evidence="4 9" id="KW-0762">Sugar transport</keyword>
<dbReference type="InterPro" id="IPR004720">
    <property type="entry name" value="PTS_IIB_sorbose-sp"/>
</dbReference>
<evidence type="ECO:0000259" key="8">
    <source>
        <dbReference type="PROSITE" id="PS51101"/>
    </source>
</evidence>
<dbReference type="SUPFAM" id="SSF52728">
    <property type="entry name" value="PTS IIb component"/>
    <property type="match status" value="1"/>
</dbReference>
<evidence type="ECO:0000256" key="6">
    <source>
        <dbReference type="ARBA" id="ARBA00022683"/>
    </source>
</evidence>
<keyword evidence="7" id="KW-0418">Kinase</keyword>
<keyword evidence="5" id="KW-0808">Transferase</keyword>
<evidence type="ECO:0000256" key="4">
    <source>
        <dbReference type="ARBA" id="ARBA00022597"/>
    </source>
</evidence>
<proteinExistence type="predicted"/>
<protein>
    <submittedName>
        <fullName evidence="9">PTS sugar transporter subunit IIB</fullName>
    </submittedName>
</protein>
<evidence type="ECO:0000313" key="10">
    <source>
        <dbReference type="Proteomes" id="UP001204320"/>
    </source>
</evidence>
<dbReference type="Pfam" id="PF03830">
    <property type="entry name" value="PTSIIB_sorb"/>
    <property type="match status" value="1"/>
</dbReference>